<dbReference type="RefSeq" id="WP_015235206.1">
    <property type="nucleotide sequence ID" value="NC_019793.1"/>
</dbReference>
<dbReference type="OrthoDB" id="63539at2"/>
<evidence type="ECO:0000259" key="1">
    <source>
        <dbReference type="Pfam" id="PF00075"/>
    </source>
</evidence>
<dbReference type="AlphaFoldDB" id="K9ZZ20"/>
<dbReference type="STRING" id="937777.Deipe_1349"/>
<dbReference type="HOGENOM" id="CLU_1109999_0_0_0"/>
<evidence type="ECO:0000313" key="2">
    <source>
        <dbReference type="EMBL" id="AFZ66898.1"/>
    </source>
</evidence>
<dbReference type="Gene3D" id="3.30.420.10">
    <property type="entry name" value="Ribonuclease H-like superfamily/Ribonuclease H"/>
    <property type="match status" value="1"/>
</dbReference>
<gene>
    <name evidence="2" type="ordered locus">Deipe_1349</name>
</gene>
<dbReference type="GO" id="GO:0003676">
    <property type="term" value="F:nucleic acid binding"/>
    <property type="evidence" value="ECO:0007669"/>
    <property type="project" value="InterPro"/>
</dbReference>
<keyword evidence="3" id="KW-1185">Reference proteome</keyword>
<dbReference type="InterPro" id="IPR002156">
    <property type="entry name" value="RNaseH_domain"/>
</dbReference>
<organism evidence="2 3">
    <name type="scientific">Deinococcus peraridilitoris (strain DSM 19664 / LMG 22246 / CIP 109416 / KR-200)</name>
    <dbReference type="NCBI Taxonomy" id="937777"/>
    <lineage>
        <taxon>Bacteria</taxon>
        <taxon>Thermotogati</taxon>
        <taxon>Deinococcota</taxon>
        <taxon>Deinococci</taxon>
        <taxon>Deinococcales</taxon>
        <taxon>Deinococcaceae</taxon>
        <taxon>Deinococcus</taxon>
    </lineage>
</organism>
<protein>
    <recommendedName>
        <fullName evidence="1">RNase H type-1 domain-containing protein</fullName>
    </recommendedName>
</protein>
<dbReference type="Pfam" id="PF00075">
    <property type="entry name" value="RNase_H"/>
    <property type="match status" value="1"/>
</dbReference>
<feature type="domain" description="RNase H type-1" evidence="1">
    <location>
        <begin position="4"/>
        <end position="76"/>
    </location>
</feature>
<dbReference type="EMBL" id="CP003382">
    <property type="protein sequence ID" value="AFZ66898.1"/>
    <property type="molecule type" value="Genomic_DNA"/>
</dbReference>
<reference evidence="3" key="1">
    <citation type="submission" date="2012-03" db="EMBL/GenBank/DDBJ databases">
        <title>Complete sequence of chromosome of Deinococcus peraridilitoris DSM 19664.</title>
        <authorList>
            <person name="Lucas S."/>
            <person name="Copeland A."/>
            <person name="Lapidus A."/>
            <person name="Glavina del Rio T."/>
            <person name="Dalin E."/>
            <person name="Tice H."/>
            <person name="Bruce D."/>
            <person name="Goodwin L."/>
            <person name="Pitluck S."/>
            <person name="Peters L."/>
            <person name="Mikhailova N."/>
            <person name="Lu M."/>
            <person name="Kyrpides N."/>
            <person name="Mavromatis K."/>
            <person name="Ivanova N."/>
            <person name="Brettin T."/>
            <person name="Detter J.C."/>
            <person name="Han C."/>
            <person name="Larimer F."/>
            <person name="Land M."/>
            <person name="Hauser L."/>
            <person name="Markowitz V."/>
            <person name="Cheng J.-F."/>
            <person name="Hugenholtz P."/>
            <person name="Woyke T."/>
            <person name="Wu D."/>
            <person name="Pukall R."/>
            <person name="Steenblock K."/>
            <person name="Brambilla E."/>
            <person name="Klenk H.-P."/>
            <person name="Eisen J.A."/>
        </authorList>
    </citation>
    <scope>NUCLEOTIDE SEQUENCE [LARGE SCALE GENOMIC DNA]</scope>
    <source>
        <strain evidence="3">DSM 19664 / LMG 22246 / CIP 109416 / KR-200</strain>
    </source>
</reference>
<evidence type="ECO:0000313" key="3">
    <source>
        <dbReference type="Proteomes" id="UP000010467"/>
    </source>
</evidence>
<accession>K9ZZ20</accession>
<dbReference type="GO" id="GO:0004523">
    <property type="term" value="F:RNA-DNA hybrid ribonuclease activity"/>
    <property type="evidence" value="ECO:0007669"/>
    <property type="project" value="InterPro"/>
</dbReference>
<sequence>MNHAYADGSQQGEMGGWGVVLLVPGQADAHHSGQVAVNDNGACELFAVLEAVRLAPAGEPLTVHTDATCVRQAIRRGTLHPQQDELGAQVRRLAHERGVTLRVTLDSREARRMQEAHDLATRARLGVLPEPPGRPQVRVRVHRLAWGAEVTLAFRRGGATQRLLLSLPTREGVPPALLALAALVEQARDGEHLNVRIDSALAPGVWTDPTLLVHPAARGVVTEAREEAQRREVTLDFV</sequence>
<dbReference type="SUPFAM" id="SSF53098">
    <property type="entry name" value="Ribonuclease H-like"/>
    <property type="match status" value="1"/>
</dbReference>
<dbReference type="KEGG" id="dpd:Deipe_1349"/>
<name>K9ZZ20_DEIPD</name>
<proteinExistence type="predicted"/>
<dbReference type="InterPro" id="IPR036397">
    <property type="entry name" value="RNaseH_sf"/>
</dbReference>
<dbReference type="PATRIC" id="fig|937777.3.peg.1354"/>
<dbReference type="Proteomes" id="UP000010467">
    <property type="component" value="Chromosome"/>
</dbReference>
<dbReference type="InterPro" id="IPR012337">
    <property type="entry name" value="RNaseH-like_sf"/>
</dbReference>